<dbReference type="EMBL" id="CP101914">
    <property type="protein sequence ID" value="UUI05665.1"/>
    <property type="molecule type" value="Genomic_DNA"/>
</dbReference>
<reference evidence="1" key="1">
    <citation type="submission" date="2022-07" db="EMBL/GenBank/DDBJ databases">
        <title>FELIX.</title>
        <authorList>
            <person name="Wan K.H."/>
            <person name="Park S."/>
            <person name="Lawrence Q."/>
            <person name="Eichenberger J.P."/>
            <person name="Booth B.W."/>
            <person name="Piaggio A.J."/>
            <person name="Chandler J.C."/>
            <person name="Franklin A.B."/>
            <person name="Celniker S.E."/>
        </authorList>
    </citation>
    <scope>NUCLEOTIDE SEQUENCE</scope>
    <source>
        <strain evidence="1">QA-1986 374</strain>
    </source>
</reference>
<dbReference type="Proteomes" id="UP001059773">
    <property type="component" value="Chromosome"/>
</dbReference>
<name>A0ABY5K0U9_9BACI</name>
<evidence type="ECO:0000313" key="2">
    <source>
        <dbReference type="Proteomes" id="UP001059773"/>
    </source>
</evidence>
<organism evidence="1 2">
    <name type="scientific">Oceanobacillus jeddahense</name>
    <dbReference type="NCBI Taxonomy" id="1462527"/>
    <lineage>
        <taxon>Bacteria</taxon>
        <taxon>Bacillati</taxon>
        <taxon>Bacillota</taxon>
        <taxon>Bacilli</taxon>
        <taxon>Bacillales</taxon>
        <taxon>Bacillaceae</taxon>
        <taxon>Oceanobacillus</taxon>
    </lineage>
</organism>
<gene>
    <name evidence="1" type="ORF">NP439_10700</name>
</gene>
<protein>
    <submittedName>
        <fullName evidence="1">Uncharacterized protein</fullName>
    </submittedName>
</protein>
<dbReference type="RefSeq" id="WP_256710484.1">
    <property type="nucleotide sequence ID" value="NZ_CP101914.1"/>
</dbReference>
<keyword evidence="2" id="KW-1185">Reference proteome</keyword>
<proteinExistence type="predicted"/>
<accession>A0ABY5K0U9</accession>
<evidence type="ECO:0000313" key="1">
    <source>
        <dbReference type="EMBL" id="UUI05665.1"/>
    </source>
</evidence>
<sequence>MVAMEITIILTIVANVLKTDHAKENVPAVAVEIVTGSFNQ</sequence>